<dbReference type="PANTHER" id="PTHR35526">
    <property type="entry name" value="ANTI-SIGMA-F FACTOR RSBW-RELATED"/>
    <property type="match status" value="1"/>
</dbReference>
<accession>A0ABV8TA95</accession>
<keyword evidence="1" id="KW-0723">Serine/threonine-protein kinase</keyword>
<evidence type="ECO:0000256" key="1">
    <source>
        <dbReference type="ARBA" id="ARBA00022527"/>
    </source>
</evidence>
<dbReference type="InterPro" id="IPR036890">
    <property type="entry name" value="HATPase_C_sf"/>
</dbReference>
<keyword evidence="3" id="KW-0547">Nucleotide-binding</keyword>
<dbReference type="EMBL" id="JBHSDP010000008">
    <property type="protein sequence ID" value="MFC4327535.1"/>
    <property type="molecule type" value="Genomic_DNA"/>
</dbReference>
<dbReference type="InterPro" id="IPR003594">
    <property type="entry name" value="HATPase_dom"/>
</dbReference>
<dbReference type="GO" id="GO:0005524">
    <property type="term" value="F:ATP binding"/>
    <property type="evidence" value="ECO:0007669"/>
    <property type="project" value="UniProtKB-KW"/>
</dbReference>
<keyword evidence="1" id="KW-0418">Kinase</keyword>
<dbReference type="Pfam" id="PF13581">
    <property type="entry name" value="HATPase_c_2"/>
    <property type="match status" value="1"/>
</dbReference>
<evidence type="ECO:0000313" key="3">
    <source>
        <dbReference type="EMBL" id="MFC4327535.1"/>
    </source>
</evidence>
<reference evidence="4" key="1">
    <citation type="journal article" date="2019" name="Int. J. Syst. Evol. Microbiol.">
        <title>The Global Catalogue of Microorganisms (GCM) 10K type strain sequencing project: providing services to taxonomists for standard genome sequencing and annotation.</title>
        <authorList>
            <consortium name="The Broad Institute Genomics Platform"/>
            <consortium name="The Broad Institute Genome Sequencing Center for Infectious Disease"/>
            <person name="Wu L."/>
            <person name="Ma J."/>
        </authorList>
    </citation>
    <scope>NUCLEOTIDE SEQUENCE [LARGE SCALE GENOMIC DNA]</scope>
    <source>
        <strain evidence="4">PCU 347</strain>
    </source>
</reference>
<dbReference type="Gene3D" id="3.30.565.10">
    <property type="entry name" value="Histidine kinase-like ATPase, C-terminal domain"/>
    <property type="match status" value="1"/>
</dbReference>
<organism evidence="3 4">
    <name type="scientific">Streptomyces andamanensis</name>
    <dbReference type="NCBI Taxonomy" id="1565035"/>
    <lineage>
        <taxon>Bacteria</taxon>
        <taxon>Bacillati</taxon>
        <taxon>Actinomycetota</taxon>
        <taxon>Actinomycetes</taxon>
        <taxon>Kitasatosporales</taxon>
        <taxon>Streptomycetaceae</taxon>
        <taxon>Streptomyces</taxon>
    </lineage>
</organism>
<keyword evidence="1" id="KW-0808">Transferase</keyword>
<evidence type="ECO:0000259" key="2">
    <source>
        <dbReference type="Pfam" id="PF13581"/>
    </source>
</evidence>
<evidence type="ECO:0000313" key="4">
    <source>
        <dbReference type="Proteomes" id="UP001595824"/>
    </source>
</evidence>
<comment type="caution">
    <text evidence="3">The sequence shown here is derived from an EMBL/GenBank/DDBJ whole genome shotgun (WGS) entry which is preliminary data.</text>
</comment>
<dbReference type="RefSeq" id="WP_381737374.1">
    <property type="nucleotide sequence ID" value="NZ_JBHSDP010000008.1"/>
</dbReference>
<keyword evidence="4" id="KW-1185">Reference proteome</keyword>
<dbReference type="CDD" id="cd16936">
    <property type="entry name" value="HATPase_RsbW-like"/>
    <property type="match status" value="1"/>
</dbReference>
<protein>
    <submittedName>
        <fullName evidence="3">ATP-binding protein</fullName>
    </submittedName>
</protein>
<proteinExistence type="predicted"/>
<sequence length="138" mass="15196">MPSTETFRIPKHRRHVPAARQRTAKALADWGITGELADSVALLTSELVTNAVLHCRVTYAQVRVTLTLNGPDLLLEVSDPDRDRLPRLHDAAPDEEGGRGLALVTALADAWGCRQEPYTKCVWAQFTLAEARQDGVRA</sequence>
<feature type="domain" description="Histidine kinase/HSP90-like ATPase" evidence="2">
    <location>
        <begin position="11"/>
        <end position="125"/>
    </location>
</feature>
<gene>
    <name evidence="3" type="ORF">ACFPC0_06785</name>
</gene>
<dbReference type="SUPFAM" id="SSF55874">
    <property type="entry name" value="ATPase domain of HSP90 chaperone/DNA topoisomerase II/histidine kinase"/>
    <property type="match status" value="1"/>
</dbReference>
<dbReference type="PANTHER" id="PTHR35526:SF3">
    <property type="entry name" value="ANTI-SIGMA-F FACTOR RSBW"/>
    <property type="match status" value="1"/>
</dbReference>
<dbReference type="InterPro" id="IPR050267">
    <property type="entry name" value="Anti-sigma-factor_SerPK"/>
</dbReference>
<dbReference type="Proteomes" id="UP001595824">
    <property type="component" value="Unassembled WGS sequence"/>
</dbReference>
<name>A0ABV8TA95_9ACTN</name>
<keyword evidence="3" id="KW-0067">ATP-binding</keyword>